<dbReference type="EMBL" id="JASBWS010000003">
    <property type="protein sequence ID" value="KAJ9116595.1"/>
    <property type="molecule type" value="Genomic_DNA"/>
</dbReference>
<protein>
    <submittedName>
        <fullName evidence="1">Uncharacterized protein</fullName>
    </submittedName>
</protein>
<evidence type="ECO:0000313" key="1">
    <source>
        <dbReference type="EMBL" id="KAJ9116595.1"/>
    </source>
</evidence>
<reference evidence="1" key="1">
    <citation type="submission" date="2023-04" db="EMBL/GenBank/DDBJ databases">
        <title>Draft Genome sequencing of Naganishia species isolated from polar environments using Oxford Nanopore Technology.</title>
        <authorList>
            <person name="Leo P."/>
            <person name="Venkateswaran K."/>
        </authorList>
    </citation>
    <scope>NUCLEOTIDE SEQUENCE</scope>
    <source>
        <strain evidence="1">MNA-CCFEE 5262</strain>
    </source>
</reference>
<organism evidence="1 2">
    <name type="scientific">Naganishia adeliensis</name>
    <dbReference type="NCBI Taxonomy" id="92952"/>
    <lineage>
        <taxon>Eukaryota</taxon>
        <taxon>Fungi</taxon>
        <taxon>Dikarya</taxon>
        <taxon>Basidiomycota</taxon>
        <taxon>Agaricomycotina</taxon>
        <taxon>Tremellomycetes</taxon>
        <taxon>Filobasidiales</taxon>
        <taxon>Filobasidiaceae</taxon>
        <taxon>Naganishia</taxon>
    </lineage>
</organism>
<proteinExistence type="predicted"/>
<gene>
    <name evidence="1" type="ORF">QFC20_000528</name>
</gene>
<dbReference type="Proteomes" id="UP001230649">
    <property type="component" value="Unassembled WGS sequence"/>
</dbReference>
<keyword evidence="2" id="KW-1185">Reference proteome</keyword>
<evidence type="ECO:0000313" key="2">
    <source>
        <dbReference type="Proteomes" id="UP001230649"/>
    </source>
</evidence>
<accession>A0ACC2WZL9</accession>
<name>A0ACC2WZL9_9TREE</name>
<comment type="caution">
    <text evidence="1">The sequence shown here is derived from an EMBL/GenBank/DDBJ whole genome shotgun (WGS) entry which is preliminary data.</text>
</comment>
<sequence>MKTTTQALLALACTAALTSAFPFMAEPGAAEHYLRHARSLQASGAPDLEVKRALGFDAALQKVDVSGSHAFVAPGSGDKRGPCPGLNALANHGYLPHNGITSLTQAVEATNKVYGMGVDLATFLSAYATLIDGDPLSLSWSIGGEQSTLLGLTGLISKPQGLSGSHNKYESDSSPSRGDSFTHNGDVSSLQLDMFQHLYGLQLGDSGGNYDLGVVTEQARWSIQKSRAENPQSFAFIPAFMSNHSAEHPEGVLDQNVLKSFFAVSGTQGKLSYQKGHEQIPANWYRRPIGIDYTIPGYSADNTLIQLQVPERLAVGGNMGTVNSFAGVDLSDLTGGVYNTQTLAQGNNALCFAYTSLLTLTPDILKGVVVDVAGAVDKIVGQFITPQFASLNCPSVQYYNKDVFRKFPGAAGAY</sequence>